<comment type="caution">
    <text evidence="1">The sequence shown here is derived from an EMBL/GenBank/DDBJ whole genome shotgun (WGS) entry which is preliminary data.</text>
</comment>
<dbReference type="AlphaFoldDB" id="A0A0G1SJW3"/>
<dbReference type="Pfam" id="PF05635">
    <property type="entry name" value="23S_rRNA_IVP"/>
    <property type="match status" value="1"/>
</dbReference>
<keyword evidence="1" id="KW-0687">Ribonucleoprotein</keyword>
<dbReference type="SUPFAM" id="SSF158446">
    <property type="entry name" value="IVS-encoded protein-like"/>
    <property type="match status" value="1"/>
</dbReference>
<dbReference type="PANTHER" id="PTHR38471">
    <property type="entry name" value="FOUR HELIX BUNDLE PROTEIN"/>
    <property type="match status" value="1"/>
</dbReference>
<protein>
    <submittedName>
        <fullName evidence="1">S23 ribosomal protein</fullName>
    </submittedName>
</protein>
<dbReference type="CDD" id="cd16377">
    <property type="entry name" value="23S_rRNA_IVP_like"/>
    <property type="match status" value="1"/>
</dbReference>
<dbReference type="NCBIfam" id="TIGR02436">
    <property type="entry name" value="four helix bundle protein"/>
    <property type="match status" value="1"/>
</dbReference>
<dbReference type="InterPro" id="IPR012657">
    <property type="entry name" value="23S_rRNA-intervening_sequence"/>
</dbReference>
<dbReference type="GO" id="GO:0005840">
    <property type="term" value="C:ribosome"/>
    <property type="evidence" value="ECO:0007669"/>
    <property type="project" value="UniProtKB-KW"/>
</dbReference>
<evidence type="ECO:0000313" key="2">
    <source>
        <dbReference type="Proteomes" id="UP000034565"/>
    </source>
</evidence>
<dbReference type="EMBL" id="LCOA01000012">
    <property type="protein sequence ID" value="KKU69717.1"/>
    <property type="molecule type" value="Genomic_DNA"/>
</dbReference>
<proteinExistence type="predicted"/>
<reference evidence="1 2" key="1">
    <citation type="journal article" date="2015" name="Nature">
        <title>rRNA introns, odd ribosomes, and small enigmatic genomes across a large radiation of phyla.</title>
        <authorList>
            <person name="Brown C.T."/>
            <person name="Hug L.A."/>
            <person name="Thomas B.C."/>
            <person name="Sharon I."/>
            <person name="Castelle C.J."/>
            <person name="Singh A."/>
            <person name="Wilkins M.J."/>
            <person name="Williams K.H."/>
            <person name="Banfield J.F."/>
        </authorList>
    </citation>
    <scope>NUCLEOTIDE SEQUENCE [LARGE SCALE GENOMIC DNA]</scope>
</reference>
<keyword evidence="1" id="KW-0689">Ribosomal protein</keyword>
<gene>
    <name evidence="1" type="ORF">UX92_C0012G0060</name>
</gene>
<sequence>MVNRYEDLEIYQVSVEVAIEVYRLTKKFPKEETYGIVDQLKRAVTSIGANIAEGFGRFYFKDKLVFFYHSRGSLFEVKHFLEISFRMGYITNEEKNSLFVKLNNLSVKLNNFISSIGKQNGS</sequence>
<dbReference type="Proteomes" id="UP000034565">
    <property type="component" value="Unassembled WGS sequence"/>
</dbReference>
<evidence type="ECO:0000313" key="1">
    <source>
        <dbReference type="EMBL" id="KKU69717.1"/>
    </source>
</evidence>
<name>A0A0G1SJW3_9BACT</name>
<dbReference type="InterPro" id="IPR036583">
    <property type="entry name" value="23S_rRNA_IVS_sf"/>
</dbReference>
<organism evidence="1 2">
    <name type="scientific">Candidatus Amesbacteria bacterium GW2011_GWA1_47_20</name>
    <dbReference type="NCBI Taxonomy" id="1618354"/>
    <lineage>
        <taxon>Bacteria</taxon>
        <taxon>Candidatus Amesiibacteriota</taxon>
    </lineage>
</organism>
<dbReference type="Gene3D" id="1.20.1440.60">
    <property type="entry name" value="23S rRNA-intervening sequence"/>
    <property type="match status" value="1"/>
</dbReference>
<accession>A0A0G1SJW3</accession>
<dbReference type="PANTHER" id="PTHR38471:SF2">
    <property type="entry name" value="FOUR HELIX BUNDLE PROTEIN"/>
    <property type="match status" value="1"/>
</dbReference>